<dbReference type="Proteomes" id="UP001595693">
    <property type="component" value="Unassembled WGS sequence"/>
</dbReference>
<dbReference type="Pfam" id="PF10945">
    <property type="entry name" value="CBP_BcsR"/>
    <property type="match status" value="1"/>
</dbReference>
<name>A0ABV8DA79_9BURK</name>
<keyword evidence="3" id="KW-1185">Reference proteome</keyword>
<evidence type="ECO:0000256" key="1">
    <source>
        <dbReference type="SAM" id="MobiDB-lite"/>
    </source>
</evidence>
<evidence type="ECO:0000313" key="2">
    <source>
        <dbReference type="EMBL" id="MFC3935263.1"/>
    </source>
</evidence>
<dbReference type="InterPro" id="IPR024487">
    <property type="entry name" value="CBP_BcsR"/>
</dbReference>
<evidence type="ECO:0000313" key="3">
    <source>
        <dbReference type="Proteomes" id="UP001595693"/>
    </source>
</evidence>
<comment type="caution">
    <text evidence="2">The sequence shown here is derived from an EMBL/GenBank/DDBJ whole genome shotgun (WGS) entry which is preliminary data.</text>
</comment>
<feature type="compositionally biased region" description="Low complexity" evidence="1">
    <location>
        <begin position="61"/>
        <end position="75"/>
    </location>
</feature>
<organism evidence="2 3">
    <name type="scientific">Acidovorax facilis</name>
    <dbReference type="NCBI Taxonomy" id="12917"/>
    <lineage>
        <taxon>Bacteria</taxon>
        <taxon>Pseudomonadati</taxon>
        <taxon>Pseudomonadota</taxon>
        <taxon>Betaproteobacteria</taxon>
        <taxon>Burkholderiales</taxon>
        <taxon>Comamonadaceae</taxon>
        <taxon>Acidovorax</taxon>
    </lineage>
</organism>
<feature type="region of interest" description="Disordered" evidence="1">
    <location>
        <begin position="54"/>
        <end position="79"/>
    </location>
</feature>
<reference evidence="3" key="1">
    <citation type="journal article" date="2019" name="Int. J. Syst. Evol. Microbiol.">
        <title>The Global Catalogue of Microorganisms (GCM) 10K type strain sequencing project: providing services to taxonomists for standard genome sequencing and annotation.</title>
        <authorList>
            <consortium name="The Broad Institute Genomics Platform"/>
            <consortium name="The Broad Institute Genome Sequencing Center for Infectious Disease"/>
            <person name="Wu L."/>
            <person name="Ma J."/>
        </authorList>
    </citation>
    <scope>NUCLEOTIDE SEQUENCE [LARGE SCALE GENOMIC DNA]</scope>
    <source>
        <strain evidence="3">CCUG 2113</strain>
    </source>
</reference>
<accession>A0ABV8DA79</accession>
<gene>
    <name evidence="2" type="primary">bcsP</name>
    <name evidence="2" type="ORF">ACFOW3_11585</name>
</gene>
<protein>
    <submittedName>
        <fullName evidence="2">Cellulose biosynthesis protein BcsP</fullName>
    </submittedName>
</protein>
<dbReference type="NCBIfam" id="NF040718">
    <property type="entry name" value="BcsP_of_Ic"/>
    <property type="match status" value="1"/>
</dbReference>
<dbReference type="RefSeq" id="WP_055400299.1">
    <property type="nucleotide sequence ID" value="NZ_JAMXAX010000017.1"/>
</dbReference>
<dbReference type="EMBL" id="JBHSAJ010000029">
    <property type="protein sequence ID" value="MFC3935263.1"/>
    <property type="molecule type" value="Genomic_DNA"/>
</dbReference>
<sequence length="178" mass="18384">MKHSDDIVNLFQQFGAKADPYHELARKQEHQLSNERWPLVSAVRNAVADDVPSVDRSAGTAAAPLPQQAQASASARPEHVVAVQRTAPVAAELPRPVAAPAAVSADRLPPAAALASRSPLAGLAGLRGQAAPTVAEEQAVHQESLPVDLPSVFARLAGAPVAGGAAPAPAWQPRKGHL</sequence>
<proteinExistence type="predicted"/>